<reference evidence="3" key="2">
    <citation type="submission" date="2022-06" db="UniProtKB">
        <authorList>
            <consortium name="EnsemblMetazoa"/>
        </authorList>
    </citation>
    <scope>IDENTIFICATION</scope>
</reference>
<dbReference type="AlphaFoldDB" id="A0A8R2H4Y8"/>
<keyword evidence="4" id="KW-1185">Reference proteome</keyword>
<dbReference type="SMART" id="SM00428">
    <property type="entry name" value="H3"/>
    <property type="match status" value="1"/>
</dbReference>
<dbReference type="InterPro" id="IPR009072">
    <property type="entry name" value="Histone-fold"/>
</dbReference>
<proteinExistence type="inferred from homology"/>
<feature type="domain" description="Core Histone H2A/H2B/H3" evidence="2">
    <location>
        <begin position="89"/>
        <end position="140"/>
    </location>
</feature>
<evidence type="ECO:0000313" key="3">
    <source>
        <dbReference type="EnsemblMetazoa" id="XP_016655743.1"/>
    </source>
</evidence>
<dbReference type="Gene3D" id="1.10.20.10">
    <property type="entry name" value="Histone, subunit A"/>
    <property type="match status" value="1"/>
</dbReference>
<dbReference type="KEGG" id="api:107882211"/>
<dbReference type="GO" id="GO:0003677">
    <property type="term" value="F:DNA binding"/>
    <property type="evidence" value="ECO:0007669"/>
    <property type="project" value="InterPro"/>
</dbReference>
<dbReference type="Pfam" id="PF00125">
    <property type="entry name" value="Histone"/>
    <property type="match status" value="1"/>
</dbReference>
<evidence type="ECO:0000259" key="2">
    <source>
        <dbReference type="Pfam" id="PF00125"/>
    </source>
</evidence>
<comment type="similarity">
    <text evidence="1">Belongs to the histone H3 family.</text>
</comment>
<dbReference type="EnsemblMetazoa" id="XM_016800254.2">
    <property type="protein sequence ID" value="XP_016655743.1"/>
    <property type="gene ID" value="LOC107882211"/>
</dbReference>
<evidence type="ECO:0000313" key="4">
    <source>
        <dbReference type="Proteomes" id="UP000007819"/>
    </source>
</evidence>
<dbReference type="RefSeq" id="XP_016655743.1">
    <property type="nucleotide sequence ID" value="XM_016800254.2"/>
</dbReference>
<dbReference type="GeneID" id="107882211"/>
<reference evidence="4" key="1">
    <citation type="submission" date="2010-06" db="EMBL/GenBank/DDBJ databases">
        <authorList>
            <person name="Jiang H."/>
            <person name="Abraham K."/>
            <person name="Ali S."/>
            <person name="Alsbrooks S.L."/>
            <person name="Anim B.N."/>
            <person name="Anosike U.S."/>
            <person name="Attaway T."/>
            <person name="Bandaranaike D.P."/>
            <person name="Battles P.K."/>
            <person name="Bell S.N."/>
            <person name="Bell A.V."/>
            <person name="Beltran B."/>
            <person name="Bickham C."/>
            <person name="Bustamante Y."/>
            <person name="Caleb T."/>
            <person name="Canada A."/>
            <person name="Cardenas V."/>
            <person name="Carter K."/>
            <person name="Chacko J."/>
            <person name="Chandrabose M.N."/>
            <person name="Chavez D."/>
            <person name="Chavez A."/>
            <person name="Chen L."/>
            <person name="Chu H.-S."/>
            <person name="Claassen K.J."/>
            <person name="Cockrell R."/>
            <person name="Collins M."/>
            <person name="Cooper J.A."/>
            <person name="Cree A."/>
            <person name="Curry S.M."/>
            <person name="Da Y."/>
            <person name="Dao M.D."/>
            <person name="Das B."/>
            <person name="Davila M.-L."/>
            <person name="Davy-Carroll L."/>
            <person name="Denson S."/>
            <person name="Dinh H."/>
            <person name="Ebong V.E."/>
            <person name="Edwards J.R."/>
            <person name="Egan A."/>
            <person name="El-Daye J."/>
            <person name="Escobedo L."/>
            <person name="Fernandez S."/>
            <person name="Fernando P.R."/>
            <person name="Flagg N."/>
            <person name="Forbes L.D."/>
            <person name="Fowler R.G."/>
            <person name="Fu Q."/>
            <person name="Gabisi R.A."/>
            <person name="Ganer J."/>
            <person name="Garbino Pronczuk A."/>
            <person name="Garcia R.M."/>
            <person name="Garner T."/>
            <person name="Garrett T.E."/>
            <person name="Gonzalez D.A."/>
            <person name="Hamid H."/>
            <person name="Hawkins E.S."/>
            <person name="Hirani K."/>
            <person name="Hogues M.E."/>
            <person name="Hollins B."/>
            <person name="Hsiao C.-H."/>
            <person name="Jabil R."/>
            <person name="James M.L."/>
            <person name="Jhangiani S.N."/>
            <person name="Johnson B."/>
            <person name="Johnson Q."/>
            <person name="Joshi V."/>
            <person name="Kalu J.B."/>
            <person name="Kam C."/>
            <person name="Kashfia A."/>
            <person name="Keebler J."/>
            <person name="Kisamo H."/>
            <person name="Kovar C.L."/>
            <person name="Lago L.A."/>
            <person name="Lai C.-Y."/>
            <person name="Laidlaw J."/>
            <person name="Lara F."/>
            <person name="Le T.-K."/>
            <person name="Lee S.L."/>
            <person name="Legall F.H."/>
            <person name="Lemon S.J."/>
            <person name="Lewis L.R."/>
            <person name="Li B."/>
            <person name="Liu Y."/>
            <person name="Liu Y.-S."/>
            <person name="Lopez J."/>
            <person name="Lozado R.J."/>
            <person name="Lu J."/>
            <person name="Madu R.C."/>
            <person name="Maheshwari M."/>
            <person name="Maheshwari R."/>
            <person name="Malloy K."/>
            <person name="Martinez E."/>
            <person name="Mathew T."/>
            <person name="Mercado I.C."/>
            <person name="Mercado C."/>
            <person name="Meyer B."/>
            <person name="Montgomery K."/>
            <person name="Morgan M.B."/>
            <person name="Munidasa M."/>
            <person name="Nazareth L.V."/>
            <person name="Nelson J."/>
            <person name="Ng B.M."/>
            <person name="Nguyen N.B."/>
            <person name="Nguyen P.Q."/>
            <person name="Nguyen T."/>
            <person name="Obregon M."/>
            <person name="Okwuonu G.O."/>
            <person name="Onwere C.G."/>
            <person name="Orozco G."/>
            <person name="Parra A."/>
            <person name="Patel S."/>
            <person name="Patil S."/>
            <person name="Perez A."/>
            <person name="Perez Y."/>
            <person name="Pham C."/>
            <person name="Primus E.L."/>
            <person name="Pu L.-L."/>
            <person name="Puazo M."/>
            <person name="Qin X."/>
            <person name="Quiroz J.B."/>
            <person name="Reese J."/>
            <person name="Richards S."/>
            <person name="Rives C.M."/>
            <person name="Robberts R."/>
            <person name="Ruiz S.J."/>
            <person name="Ruiz M.J."/>
            <person name="Santibanez J."/>
            <person name="Schneider B.W."/>
            <person name="Sisson I."/>
            <person name="Smith M."/>
            <person name="Sodergren E."/>
            <person name="Song X.-Z."/>
            <person name="Song B.B."/>
            <person name="Summersgill H."/>
            <person name="Thelus R."/>
            <person name="Thornton R.D."/>
            <person name="Trejos Z.Y."/>
            <person name="Usmani K."/>
            <person name="Vattathil S."/>
            <person name="Villasana D."/>
            <person name="Walker D.L."/>
            <person name="Wang S."/>
            <person name="Wang K."/>
            <person name="White C.S."/>
            <person name="Williams A.C."/>
            <person name="Williamson J."/>
            <person name="Wilson K."/>
            <person name="Woghiren I.O."/>
            <person name="Woodworth J.R."/>
            <person name="Worley K.C."/>
            <person name="Wright R.A."/>
            <person name="Wu W."/>
            <person name="Young L."/>
            <person name="Zhang L."/>
            <person name="Zhang J."/>
            <person name="Zhu Y."/>
            <person name="Muzny D.M."/>
            <person name="Weinstock G."/>
            <person name="Gibbs R.A."/>
        </authorList>
    </citation>
    <scope>NUCLEOTIDE SEQUENCE [LARGE SCALE GENOMIC DNA]</scope>
    <source>
        <strain evidence="4">LSR1</strain>
    </source>
</reference>
<dbReference type="SUPFAM" id="SSF47113">
    <property type="entry name" value="Histone-fold"/>
    <property type="match status" value="1"/>
</dbReference>
<dbReference type="Proteomes" id="UP000007819">
    <property type="component" value="Chromosome A3"/>
</dbReference>
<organism evidence="3 4">
    <name type="scientific">Acyrthosiphon pisum</name>
    <name type="common">Pea aphid</name>
    <dbReference type="NCBI Taxonomy" id="7029"/>
    <lineage>
        <taxon>Eukaryota</taxon>
        <taxon>Metazoa</taxon>
        <taxon>Ecdysozoa</taxon>
        <taxon>Arthropoda</taxon>
        <taxon>Hexapoda</taxon>
        <taxon>Insecta</taxon>
        <taxon>Pterygota</taxon>
        <taxon>Neoptera</taxon>
        <taxon>Paraneoptera</taxon>
        <taxon>Hemiptera</taxon>
        <taxon>Sternorrhyncha</taxon>
        <taxon>Aphidomorpha</taxon>
        <taxon>Aphidoidea</taxon>
        <taxon>Aphididae</taxon>
        <taxon>Macrosiphini</taxon>
        <taxon>Acyrthosiphon</taxon>
    </lineage>
</organism>
<sequence length="160" mass="17610">MSFSRRVSRKKQLLEKANEAKWSLGDEGFPPLPGTTVTASPDPSCAVSWTHVQAVLHGADAICPGVSHRVTFADFSAIKSHIVIRRGWELLIRKLPFQRLERESSAVMALQEANEAYLVGLFEDANLCAIHAKRVTIMPQKTSSWPVVSAVNVPNLIIGH</sequence>
<dbReference type="OrthoDB" id="6737034at2759"/>
<evidence type="ECO:0000256" key="1">
    <source>
        <dbReference type="ARBA" id="ARBA00010343"/>
    </source>
</evidence>
<accession>A0A8R2H4Y8</accession>
<dbReference type="InterPro" id="IPR000164">
    <property type="entry name" value="Histone_H3/CENP-A"/>
</dbReference>
<dbReference type="GO" id="GO:0000786">
    <property type="term" value="C:nucleosome"/>
    <property type="evidence" value="ECO:0007669"/>
    <property type="project" value="InterPro"/>
</dbReference>
<dbReference type="GO" id="GO:0046982">
    <property type="term" value="F:protein heterodimerization activity"/>
    <property type="evidence" value="ECO:0007669"/>
    <property type="project" value="InterPro"/>
</dbReference>
<dbReference type="PANTHER" id="PTHR11426">
    <property type="entry name" value="HISTONE H3"/>
    <property type="match status" value="1"/>
</dbReference>
<dbReference type="PRINTS" id="PR00622">
    <property type="entry name" value="HISTONEH3"/>
</dbReference>
<dbReference type="InterPro" id="IPR007125">
    <property type="entry name" value="H2A/H2B/H3"/>
</dbReference>
<protein>
    <recommendedName>
        <fullName evidence="2">Core Histone H2A/H2B/H3 domain-containing protein</fullName>
    </recommendedName>
</protein>
<name>A0A8R2H4Y8_ACYPI</name>
<dbReference type="GO" id="GO:0030527">
    <property type="term" value="F:structural constituent of chromatin"/>
    <property type="evidence" value="ECO:0007669"/>
    <property type="project" value="InterPro"/>
</dbReference>